<keyword evidence="2" id="KW-1185">Reference proteome</keyword>
<name>A0A402CHW7_RHOWR</name>
<reference evidence="1 2" key="1">
    <citation type="submission" date="2018-11" db="EMBL/GenBank/DDBJ databases">
        <title>Microbial catabolism of amino acid.</title>
        <authorList>
            <person name="Hibi M."/>
            <person name="Ogawa J."/>
        </authorList>
    </citation>
    <scope>NUCLEOTIDE SEQUENCE [LARGE SCALE GENOMIC DNA]</scope>
    <source>
        <strain evidence="1 2">C31-06</strain>
    </source>
</reference>
<comment type="caution">
    <text evidence="1">The sequence shown here is derived from an EMBL/GenBank/DDBJ whole genome shotgun (WGS) entry which is preliminary data.</text>
</comment>
<proteinExistence type="predicted"/>
<dbReference type="Proteomes" id="UP000287519">
    <property type="component" value="Unassembled WGS sequence"/>
</dbReference>
<protein>
    <submittedName>
        <fullName evidence="1">Uncharacterized protein</fullName>
    </submittedName>
</protein>
<organism evidence="1 2">
    <name type="scientific">Rhodococcus wratislaviensis</name>
    <name type="common">Tsukamurella wratislaviensis</name>
    <dbReference type="NCBI Taxonomy" id="44752"/>
    <lineage>
        <taxon>Bacteria</taxon>
        <taxon>Bacillati</taxon>
        <taxon>Actinomycetota</taxon>
        <taxon>Actinomycetes</taxon>
        <taxon>Mycobacteriales</taxon>
        <taxon>Nocardiaceae</taxon>
        <taxon>Rhodococcus</taxon>
    </lineage>
</organism>
<gene>
    <name evidence="1" type="ORF">Rhow_007317</name>
</gene>
<dbReference type="EMBL" id="BHYM01000068">
    <property type="protein sequence ID" value="GCE43188.1"/>
    <property type="molecule type" value="Genomic_DNA"/>
</dbReference>
<sequence>MPVDRQLPSSRCGHARLPPPIHTYCAPRGRFAGRIATRQAR</sequence>
<evidence type="ECO:0000313" key="2">
    <source>
        <dbReference type="Proteomes" id="UP000287519"/>
    </source>
</evidence>
<accession>A0A402CHW7</accession>
<dbReference type="AlphaFoldDB" id="A0A402CHW7"/>
<evidence type="ECO:0000313" key="1">
    <source>
        <dbReference type="EMBL" id="GCE43188.1"/>
    </source>
</evidence>